<dbReference type="GO" id="GO:0005886">
    <property type="term" value="C:plasma membrane"/>
    <property type="evidence" value="ECO:0007669"/>
    <property type="project" value="TreeGrafter"/>
</dbReference>
<sequence length="146" mass="15983">MLFTAVNPNKVGIKYGESKFTVMYRGIPLGEASVPGFYQEAHSVRQVAATIAVDRINLQQADAADLVRDASLNDRVELRVLGDVGAKIRVMNFDSPGVQLILVLGYNKKAAKVTKVSVDCAIVISPRKQSLTYKQCGMRGQNDKRV</sequence>
<evidence type="ECO:0000313" key="6">
    <source>
        <dbReference type="EMBL" id="KAK7850077.1"/>
    </source>
</evidence>
<dbReference type="InterPro" id="IPR044839">
    <property type="entry name" value="NDR1-like"/>
</dbReference>
<name>A0AAW0LGQ4_QUESU</name>
<feature type="domain" description="Late embryogenesis abundant protein LEA-2 subgroup" evidence="5">
    <location>
        <begin position="5"/>
        <end position="88"/>
    </location>
</feature>
<comment type="subcellular location">
    <subcellularLocation>
        <location evidence="1">Membrane</location>
        <topology evidence="1">Single-pass membrane protein</topology>
    </subcellularLocation>
</comment>
<gene>
    <name evidence="6" type="ORF">CFP56_001624</name>
</gene>
<keyword evidence="3" id="KW-1133">Transmembrane helix</keyword>
<accession>A0AAW0LGQ4</accession>
<keyword evidence="7" id="KW-1185">Reference proteome</keyword>
<organism evidence="6 7">
    <name type="scientific">Quercus suber</name>
    <name type="common">Cork oak</name>
    <dbReference type="NCBI Taxonomy" id="58331"/>
    <lineage>
        <taxon>Eukaryota</taxon>
        <taxon>Viridiplantae</taxon>
        <taxon>Streptophyta</taxon>
        <taxon>Embryophyta</taxon>
        <taxon>Tracheophyta</taxon>
        <taxon>Spermatophyta</taxon>
        <taxon>Magnoliopsida</taxon>
        <taxon>eudicotyledons</taxon>
        <taxon>Gunneridae</taxon>
        <taxon>Pentapetalae</taxon>
        <taxon>rosids</taxon>
        <taxon>fabids</taxon>
        <taxon>Fagales</taxon>
        <taxon>Fagaceae</taxon>
        <taxon>Quercus</taxon>
    </lineage>
</organism>
<evidence type="ECO:0000256" key="2">
    <source>
        <dbReference type="ARBA" id="ARBA00022692"/>
    </source>
</evidence>
<dbReference type="InterPro" id="IPR004864">
    <property type="entry name" value="LEA_2"/>
</dbReference>
<evidence type="ECO:0000313" key="7">
    <source>
        <dbReference type="Proteomes" id="UP000237347"/>
    </source>
</evidence>
<keyword evidence="2" id="KW-0812">Transmembrane</keyword>
<proteinExistence type="predicted"/>
<keyword evidence="4" id="KW-0472">Membrane</keyword>
<comment type="caution">
    <text evidence="6">The sequence shown here is derived from an EMBL/GenBank/DDBJ whole genome shotgun (WGS) entry which is preliminary data.</text>
</comment>
<protein>
    <recommendedName>
        <fullName evidence="5">Late embryogenesis abundant protein LEA-2 subgroup domain-containing protein</fullName>
    </recommendedName>
</protein>
<evidence type="ECO:0000256" key="4">
    <source>
        <dbReference type="ARBA" id="ARBA00023136"/>
    </source>
</evidence>
<dbReference type="PANTHER" id="PTHR31234:SF8">
    <property type="entry name" value="EXPRESSED PROTEIN"/>
    <property type="match status" value="1"/>
</dbReference>
<reference evidence="6 7" key="1">
    <citation type="journal article" date="2018" name="Sci. Data">
        <title>The draft genome sequence of cork oak.</title>
        <authorList>
            <person name="Ramos A.M."/>
            <person name="Usie A."/>
            <person name="Barbosa P."/>
            <person name="Barros P.M."/>
            <person name="Capote T."/>
            <person name="Chaves I."/>
            <person name="Simoes F."/>
            <person name="Abreu I."/>
            <person name="Carrasquinho I."/>
            <person name="Faro C."/>
            <person name="Guimaraes J.B."/>
            <person name="Mendonca D."/>
            <person name="Nobrega F."/>
            <person name="Rodrigues L."/>
            <person name="Saibo N.J.M."/>
            <person name="Varela M.C."/>
            <person name="Egas C."/>
            <person name="Matos J."/>
            <person name="Miguel C.M."/>
            <person name="Oliveira M.M."/>
            <person name="Ricardo C.P."/>
            <person name="Goncalves S."/>
        </authorList>
    </citation>
    <scope>NUCLEOTIDE SEQUENCE [LARGE SCALE GENOMIC DNA]</scope>
    <source>
        <strain evidence="7">cv. HL8</strain>
    </source>
</reference>
<dbReference type="PANTHER" id="PTHR31234">
    <property type="entry name" value="LATE EMBRYOGENESIS ABUNDANT (LEA) HYDROXYPROLINE-RICH GLYCOPROTEIN FAMILY"/>
    <property type="match status" value="1"/>
</dbReference>
<dbReference type="Proteomes" id="UP000237347">
    <property type="component" value="Unassembled WGS sequence"/>
</dbReference>
<dbReference type="GO" id="GO:0098542">
    <property type="term" value="P:defense response to other organism"/>
    <property type="evidence" value="ECO:0007669"/>
    <property type="project" value="InterPro"/>
</dbReference>
<evidence type="ECO:0000256" key="3">
    <source>
        <dbReference type="ARBA" id="ARBA00022989"/>
    </source>
</evidence>
<dbReference type="Pfam" id="PF03168">
    <property type="entry name" value="LEA_2"/>
    <property type="match status" value="1"/>
</dbReference>
<dbReference type="AlphaFoldDB" id="A0AAW0LGQ4"/>
<dbReference type="EMBL" id="PKMF04000105">
    <property type="protein sequence ID" value="KAK7850077.1"/>
    <property type="molecule type" value="Genomic_DNA"/>
</dbReference>
<evidence type="ECO:0000259" key="5">
    <source>
        <dbReference type="Pfam" id="PF03168"/>
    </source>
</evidence>
<evidence type="ECO:0000256" key="1">
    <source>
        <dbReference type="ARBA" id="ARBA00004167"/>
    </source>
</evidence>